<gene>
    <name evidence="2" type="ORF">L195_g018678</name>
</gene>
<sequence length="107" mass="11754">MERQSTPKAADGKNSRKGKGAATSRSQPPRRSARLKRSTEVKVEVIVLSSDSSDLDEVDEDYAEFLKVYKPQDTYPHAPSSSGEEGSQKTVESKPLVVVEVDSDNEQ</sequence>
<feature type="region of interest" description="Disordered" evidence="1">
    <location>
        <begin position="1"/>
        <end position="38"/>
    </location>
</feature>
<feature type="compositionally biased region" description="Polar residues" evidence="1">
    <location>
        <begin position="79"/>
        <end position="90"/>
    </location>
</feature>
<dbReference type="Proteomes" id="UP000236291">
    <property type="component" value="Unassembled WGS sequence"/>
</dbReference>
<evidence type="ECO:0000256" key="1">
    <source>
        <dbReference type="SAM" id="MobiDB-lite"/>
    </source>
</evidence>
<evidence type="ECO:0000313" key="2">
    <source>
        <dbReference type="EMBL" id="PNX95485.1"/>
    </source>
</evidence>
<accession>A0A2K3MXF4</accession>
<dbReference type="EMBL" id="ASHM01013522">
    <property type="protein sequence ID" value="PNX95485.1"/>
    <property type="molecule type" value="Genomic_DNA"/>
</dbReference>
<organism evidence="2 3">
    <name type="scientific">Trifolium pratense</name>
    <name type="common">Red clover</name>
    <dbReference type="NCBI Taxonomy" id="57577"/>
    <lineage>
        <taxon>Eukaryota</taxon>
        <taxon>Viridiplantae</taxon>
        <taxon>Streptophyta</taxon>
        <taxon>Embryophyta</taxon>
        <taxon>Tracheophyta</taxon>
        <taxon>Spermatophyta</taxon>
        <taxon>Magnoliopsida</taxon>
        <taxon>eudicotyledons</taxon>
        <taxon>Gunneridae</taxon>
        <taxon>Pentapetalae</taxon>
        <taxon>rosids</taxon>
        <taxon>fabids</taxon>
        <taxon>Fabales</taxon>
        <taxon>Fabaceae</taxon>
        <taxon>Papilionoideae</taxon>
        <taxon>50 kb inversion clade</taxon>
        <taxon>NPAAA clade</taxon>
        <taxon>Hologalegina</taxon>
        <taxon>IRL clade</taxon>
        <taxon>Trifolieae</taxon>
        <taxon>Trifolium</taxon>
    </lineage>
</organism>
<proteinExistence type="predicted"/>
<comment type="caution">
    <text evidence="2">The sequence shown here is derived from an EMBL/GenBank/DDBJ whole genome shotgun (WGS) entry which is preliminary data.</text>
</comment>
<feature type="region of interest" description="Disordered" evidence="1">
    <location>
        <begin position="69"/>
        <end position="107"/>
    </location>
</feature>
<name>A0A2K3MXF4_TRIPR</name>
<feature type="compositionally biased region" description="Basic and acidic residues" evidence="1">
    <location>
        <begin position="1"/>
        <end position="14"/>
    </location>
</feature>
<reference evidence="2 3" key="2">
    <citation type="journal article" date="2017" name="Front. Plant Sci.">
        <title>Gene Classification and Mining of Molecular Markers Useful in Red Clover (Trifolium pratense) Breeding.</title>
        <authorList>
            <person name="Istvanek J."/>
            <person name="Dluhosova J."/>
            <person name="Dluhos P."/>
            <person name="Patkova L."/>
            <person name="Nedelnik J."/>
            <person name="Repkova J."/>
        </authorList>
    </citation>
    <scope>NUCLEOTIDE SEQUENCE [LARGE SCALE GENOMIC DNA]</scope>
    <source>
        <strain evidence="3">cv. Tatra</strain>
        <tissue evidence="2">Young leaves</tissue>
    </source>
</reference>
<evidence type="ECO:0000313" key="3">
    <source>
        <dbReference type="Proteomes" id="UP000236291"/>
    </source>
</evidence>
<dbReference type="AlphaFoldDB" id="A0A2K3MXF4"/>
<protein>
    <submittedName>
        <fullName evidence="2">Uncharacterized protein</fullName>
    </submittedName>
</protein>
<reference evidence="2 3" key="1">
    <citation type="journal article" date="2014" name="Am. J. Bot.">
        <title>Genome assembly and annotation for red clover (Trifolium pratense; Fabaceae).</title>
        <authorList>
            <person name="Istvanek J."/>
            <person name="Jaros M."/>
            <person name="Krenek A."/>
            <person name="Repkova J."/>
        </authorList>
    </citation>
    <scope>NUCLEOTIDE SEQUENCE [LARGE SCALE GENOMIC DNA]</scope>
    <source>
        <strain evidence="3">cv. Tatra</strain>
        <tissue evidence="2">Young leaves</tissue>
    </source>
</reference>